<dbReference type="Gene3D" id="3.30.160.670">
    <property type="match status" value="1"/>
</dbReference>
<reference evidence="4" key="1">
    <citation type="submission" date="2022-07" db="EMBL/GenBank/DDBJ databases">
        <title>Alkalimarinus sp. nov., isolated from gut of a Alitta virens.</title>
        <authorList>
            <person name="Yang A.I."/>
            <person name="Shin N.-R."/>
        </authorList>
    </citation>
    <scope>NUCLEOTIDE SEQUENCE</scope>
    <source>
        <strain evidence="4">FA028</strain>
    </source>
</reference>
<feature type="compositionally biased region" description="Low complexity" evidence="1">
    <location>
        <begin position="54"/>
        <end position="64"/>
    </location>
</feature>
<dbReference type="Pfam" id="PF13590">
    <property type="entry name" value="DUF4136"/>
    <property type="match status" value="1"/>
</dbReference>
<feature type="chain" id="PRO_5039703158" evidence="2">
    <location>
        <begin position="23"/>
        <end position="224"/>
    </location>
</feature>
<evidence type="ECO:0000313" key="4">
    <source>
        <dbReference type="EMBL" id="UZW74657.1"/>
    </source>
</evidence>
<gene>
    <name evidence="4" type="ORF">NNL22_16800</name>
</gene>
<organism evidence="4 5">
    <name type="scientific">Alkalimarinus sediminis</name>
    <dbReference type="NCBI Taxonomy" id="1632866"/>
    <lineage>
        <taxon>Bacteria</taxon>
        <taxon>Pseudomonadati</taxon>
        <taxon>Pseudomonadota</taxon>
        <taxon>Gammaproteobacteria</taxon>
        <taxon>Alteromonadales</taxon>
        <taxon>Alteromonadaceae</taxon>
        <taxon>Alkalimarinus</taxon>
    </lineage>
</organism>
<evidence type="ECO:0000256" key="1">
    <source>
        <dbReference type="SAM" id="MobiDB-lite"/>
    </source>
</evidence>
<accession>A0A9E8HI75</accession>
<dbReference type="PROSITE" id="PS51257">
    <property type="entry name" value="PROKAR_LIPOPROTEIN"/>
    <property type="match status" value="1"/>
</dbReference>
<dbReference type="Proteomes" id="UP001164472">
    <property type="component" value="Chromosome"/>
</dbReference>
<dbReference type="EMBL" id="CP101527">
    <property type="protein sequence ID" value="UZW74657.1"/>
    <property type="molecule type" value="Genomic_DNA"/>
</dbReference>
<keyword evidence="2" id="KW-0732">Signal</keyword>
<dbReference type="AlphaFoldDB" id="A0A9E8HI75"/>
<dbReference type="KEGG" id="asem:NNL22_16800"/>
<evidence type="ECO:0000256" key="2">
    <source>
        <dbReference type="SAM" id="SignalP"/>
    </source>
</evidence>
<dbReference type="InterPro" id="IPR025411">
    <property type="entry name" value="DUF4136"/>
</dbReference>
<feature type="signal peptide" evidence="2">
    <location>
        <begin position="1"/>
        <end position="22"/>
    </location>
</feature>
<sequence>MKVTLKQVNLILLLSLSLIISGCGNKLQIETEYSKATHFNEFKYYRWHTGPKPQNSKQAQAQTDQQKEKQEKESEIDDLLDANIRFMIEQQLAKKGLIKREEGVVDFLVNYQISAKNQVDVETQKVYDGYSTTYQSVGGSGYGYAGSYYRGIAVTMDVQPVNETMVERYVQGSMTIDFIEPDHNKLIWRATGDKRLPYDHPEPKERDALINNVIGKLLAKFPPK</sequence>
<evidence type="ECO:0000313" key="5">
    <source>
        <dbReference type="Proteomes" id="UP001164472"/>
    </source>
</evidence>
<proteinExistence type="predicted"/>
<protein>
    <submittedName>
        <fullName evidence="4">DUF4136 domain-containing protein</fullName>
    </submittedName>
</protein>
<feature type="region of interest" description="Disordered" evidence="1">
    <location>
        <begin position="51"/>
        <end position="74"/>
    </location>
</feature>
<feature type="domain" description="DUF4136" evidence="3">
    <location>
        <begin position="30"/>
        <end position="223"/>
    </location>
</feature>
<name>A0A9E8HI75_9ALTE</name>
<keyword evidence="5" id="KW-1185">Reference proteome</keyword>
<evidence type="ECO:0000259" key="3">
    <source>
        <dbReference type="Pfam" id="PF13590"/>
    </source>
</evidence>
<dbReference type="RefSeq" id="WP_251810084.1">
    <property type="nucleotide sequence ID" value="NZ_CP101527.1"/>
</dbReference>